<dbReference type="AlphaFoldDB" id="A0A368KJ83"/>
<dbReference type="Gene3D" id="3.60.10.10">
    <property type="entry name" value="Endonuclease/exonuclease/phosphatase"/>
    <property type="match status" value="1"/>
</dbReference>
<protein>
    <submittedName>
        <fullName evidence="3">Endonuclease/exonuclease/phosphatase family protein</fullName>
    </submittedName>
</protein>
<dbReference type="EMBL" id="QPEX01000046">
    <property type="protein sequence ID" value="RCS40612.1"/>
    <property type="molecule type" value="Genomic_DNA"/>
</dbReference>
<dbReference type="InterPro" id="IPR036691">
    <property type="entry name" value="Endo/exonu/phosph_ase_sf"/>
</dbReference>
<evidence type="ECO:0000313" key="4">
    <source>
        <dbReference type="Proteomes" id="UP000253562"/>
    </source>
</evidence>
<keyword evidence="1" id="KW-1133">Transmembrane helix</keyword>
<dbReference type="GO" id="GO:0004519">
    <property type="term" value="F:endonuclease activity"/>
    <property type="evidence" value="ECO:0007669"/>
    <property type="project" value="UniProtKB-KW"/>
</dbReference>
<evidence type="ECO:0000256" key="1">
    <source>
        <dbReference type="SAM" id="Phobius"/>
    </source>
</evidence>
<proteinExistence type="predicted"/>
<dbReference type="RefSeq" id="WP_114373446.1">
    <property type="nucleotide sequence ID" value="NZ_QPEX01000046.1"/>
</dbReference>
<dbReference type="InterPro" id="IPR005135">
    <property type="entry name" value="Endo/exonuclease/phosphatase"/>
</dbReference>
<keyword evidence="3" id="KW-0269">Exonuclease</keyword>
<dbReference type="SUPFAM" id="SSF56219">
    <property type="entry name" value="DNase I-like"/>
    <property type="match status" value="1"/>
</dbReference>
<name>A0A368KJ83_9BACT</name>
<comment type="caution">
    <text evidence="3">The sequence shown here is derived from an EMBL/GenBank/DDBJ whole genome shotgun (WGS) entry which is preliminary data.</text>
</comment>
<feature type="transmembrane region" description="Helical" evidence="1">
    <location>
        <begin position="56"/>
        <end position="74"/>
    </location>
</feature>
<keyword evidence="3" id="KW-0540">Nuclease</keyword>
<keyword evidence="3" id="KW-0378">Hydrolase</keyword>
<organism evidence="3 4">
    <name type="scientific">Bremerella cremea</name>
    <dbReference type="NCBI Taxonomy" id="1031537"/>
    <lineage>
        <taxon>Bacteria</taxon>
        <taxon>Pseudomonadati</taxon>
        <taxon>Planctomycetota</taxon>
        <taxon>Planctomycetia</taxon>
        <taxon>Pirellulales</taxon>
        <taxon>Pirellulaceae</taxon>
        <taxon>Bremerella</taxon>
    </lineage>
</organism>
<dbReference type="GO" id="GO:0004527">
    <property type="term" value="F:exonuclease activity"/>
    <property type="evidence" value="ECO:0007669"/>
    <property type="project" value="UniProtKB-KW"/>
</dbReference>
<sequence>MTNEAAAVDVSAKSWWPKIRDFVWARAKLLVILLVALTLLTLFAQGYWVFDLLANLRVQQVLLGLFLLAVCGLYHEWKWMAVVALCLLFHLPAFASLFRGQGVPLAEGHLTVTVSNVLSSNQNINAILTDALQDDPDVLVFLELTSWQAAEISQRTKSHYPHAVVRPSDFGNFGIGLYSKYPFDATEVFQLNEKIDSIEARITVDNHRYRIIGTHPLPPVRAAGFASRNEHLHELAARLIHKKDHRENLPTIVVGDLNVTPWSPCFAEIANPLSGLRRAAIGFDVTPTWYVLPIFPLGLTLDHALITEDLVCTKKRIGGPIGSDHRSVTVTVAPRGFP</sequence>
<accession>A0A368KJ83</accession>
<dbReference type="Proteomes" id="UP000253562">
    <property type="component" value="Unassembled WGS sequence"/>
</dbReference>
<keyword evidence="1" id="KW-0812">Transmembrane</keyword>
<keyword evidence="1" id="KW-0472">Membrane</keyword>
<gene>
    <name evidence="3" type="ORF">DTL42_24900</name>
</gene>
<feature type="transmembrane region" description="Helical" evidence="1">
    <location>
        <begin position="29"/>
        <end position="50"/>
    </location>
</feature>
<evidence type="ECO:0000259" key="2">
    <source>
        <dbReference type="Pfam" id="PF03372"/>
    </source>
</evidence>
<dbReference type="Pfam" id="PF03372">
    <property type="entry name" value="Exo_endo_phos"/>
    <property type="match status" value="1"/>
</dbReference>
<dbReference type="OrthoDB" id="9796594at2"/>
<reference evidence="3 4" key="1">
    <citation type="submission" date="2018-07" db="EMBL/GenBank/DDBJ databases">
        <title>Comparative genomes isolates from brazilian mangrove.</title>
        <authorList>
            <person name="De Araujo J.E."/>
            <person name="Taketani R.G."/>
            <person name="Silva M.C.P."/>
            <person name="Lourenco M.V."/>
            <person name="Oliveira V.M."/>
            <person name="Andreote F.D."/>
        </authorList>
    </citation>
    <scope>NUCLEOTIDE SEQUENCE [LARGE SCALE GENOMIC DNA]</scope>
    <source>
        <strain evidence="3 4">HEX PRIS-MGV</strain>
    </source>
</reference>
<keyword evidence="3" id="KW-0255">Endonuclease</keyword>
<feature type="domain" description="Endonuclease/exonuclease/phosphatase" evidence="2">
    <location>
        <begin position="116"/>
        <end position="325"/>
    </location>
</feature>
<feature type="transmembrane region" description="Helical" evidence="1">
    <location>
        <begin position="79"/>
        <end position="98"/>
    </location>
</feature>
<evidence type="ECO:0000313" key="3">
    <source>
        <dbReference type="EMBL" id="RCS40612.1"/>
    </source>
</evidence>